<name>A0ACC1DCK7_9NEOP</name>
<keyword evidence="2" id="KW-1185">Reference proteome</keyword>
<protein>
    <submittedName>
        <fullName evidence="1">Uncharacterized protein</fullName>
    </submittedName>
</protein>
<proteinExistence type="predicted"/>
<sequence length="526" mass="61471">MANKGYTKRILNIYYQNVRGLRSKTNLFYNNVCNCSYDVIVLSETWLNNNILNTELFNDNYVVYRRDRDLSSFNSKKDGGGILIAVTKSINSVRMREWESDQEDIWVVIKDHTKTKGKDLSICGVYLPPPINKVNLDNFIDNCNTIMDQNDIYAILLGDFNLGRINWQTLDNNSKKFKLSHVEQIFIDFCSVNNLHQHNNIKNYSGKMLDLILCNGLNCVVSEAMDILSNIDRLHPPLVIDVSLQRFIQLEYNINSRYQFSKTNFEAVNNYLNNINWHSLFSECMDINEMVNCFYDTLWTAIKLYTPIASFKRTRKCPIWFNTSLKNLFKEKENLRRRYKIYTNPLDELSLKCLKKRCDKLAKECYHKYLNSIESNIPKNPKYFWSFLKAKPSTGPDICNLFASFFASVYTCDSKVSNDDFRCLSTIPHNYSDHFSRLVLDRDTIKCKLNNLDKTKGAGLDGIPPTFITSSYKNNTSYYNPMSRMCRLYNELVSDNPNLNIFNGNTREFKRLIRTIHSFVINKRIS</sequence>
<comment type="caution">
    <text evidence="1">The sequence shown here is derived from an EMBL/GenBank/DDBJ whole genome shotgun (WGS) entry which is preliminary data.</text>
</comment>
<evidence type="ECO:0000313" key="1">
    <source>
        <dbReference type="EMBL" id="KAJ0181607.1"/>
    </source>
</evidence>
<dbReference type="EMBL" id="CM034390">
    <property type="protein sequence ID" value="KAJ0181607.1"/>
    <property type="molecule type" value="Genomic_DNA"/>
</dbReference>
<organism evidence="1 2">
    <name type="scientific">Dendrolimus kikuchii</name>
    <dbReference type="NCBI Taxonomy" id="765133"/>
    <lineage>
        <taxon>Eukaryota</taxon>
        <taxon>Metazoa</taxon>
        <taxon>Ecdysozoa</taxon>
        <taxon>Arthropoda</taxon>
        <taxon>Hexapoda</taxon>
        <taxon>Insecta</taxon>
        <taxon>Pterygota</taxon>
        <taxon>Neoptera</taxon>
        <taxon>Endopterygota</taxon>
        <taxon>Lepidoptera</taxon>
        <taxon>Glossata</taxon>
        <taxon>Ditrysia</taxon>
        <taxon>Bombycoidea</taxon>
        <taxon>Lasiocampidae</taxon>
        <taxon>Dendrolimus</taxon>
    </lineage>
</organism>
<accession>A0ACC1DCK7</accession>
<evidence type="ECO:0000313" key="2">
    <source>
        <dbReference type="Proteomes" id="UP000824533"/>
    </source>
</evidence>
<reference evidence="1 2" key="1">
    <citation type="journal article" date="2021" name="Front. Genet.">
        <title>Chromosome-Level Genome Assembly Reveals Significant Gene Expansion in the Toll and IMD Signaling Pathways of Dendrolimus kikuchii.</title>
        <authorList>
            <person name="Zhou J."/>
            <person name="Wu P."/>
            <person name="Xiong Z."/>
            <person name="Liu N."/>
            <person name="Zhao N."/>
            <person name="Ji M."/>
            <person name="Qiu Y."/>
            <person name="Yang B."/>
        </authorList>
    </citation>
    <scope>NUCLEOTIDE SEQUENCE [LARGE SCALE GENOMIC DNA]</scope>
    <source>
        <strain evidence="1">Ann1</strain>
    </source>
</reference>
<dbReference type="Proteomes" id="UP000824533">
    <property type="component" value="Linkage Group LG04"/>
</dbReference>
<gene>
    <name evidence="1" type="ORF">K1T71_002329</name>
</gene>